<feature type="domain" description="Sulfatase N-terminal" evidence="4">
    <location>
        <begin position="6"/>
        <end position="346"/>
    </location>
</feature>
<dbReference type="Pfam" id="PF12411">
    <property type="entry name" value="Choline_sulf_C"/>
    <property type="match status" value="1"/>
</dbReference>
<dbReference type="GO" id="GO:0046872">
    <property type="term" value="F:metal ion binding"/>
    <property type="evidence" value="ECO:0007669"/>
    <property type="project" value="UniProtKB-KW"/>
</dbReference>
<keyword evidence="7" id="KW-1185">Reference proteome</keyword>
<reference evidence="6 7" key="1">
    <citation type="submission" date="2019-09" db="EMBL/GenBank/DDBJ databases">
        <title>Segnochrobactrum spirostomi gen. nov., sp. nov., isolated from the ciliate Spirostomum cf. yagiui and description of a novel family, Segnochrobactraceae fam. nov. within the order Rhizobiales of the class Alphaproteobacteria.</title>
        <authorList>
            <person name="Akter S."/>
            <person name="Shazib S.U.A."/>
            <person name="Shin M.K."/>
        </authorList>
    </citation>
    <scope>NUCLEOTIDE SEQUENCE [LARGE SCALE GENOMIC DNA]</scope>
    <source>
        <strain evidence="6 7">Sp-1</strain>
    </source>
</reference>
<dbReference type="PROSITE" id="PS00149">
    <property type="entry name" value="SULFATASE_2"/>
    <property type="match status" value="1"/>
</dbReference>
<dbReference type="Gene3D" id="3.40.720.10">
    <property type="entry name" value="Alkaline Phosphatase, subunit A"/>
    <property type="match status" value="1"/>
</dbReference>
<dbReference type="FunFam" id="3.40.720.10:FF:000032">
    <property type="entry name" value="Choline sulfatase"/>
    <property type="match status" value="1"/>
</dbReference>
<keyword evidence="2" id="KW-0479">Metal-binding</keyword>
<dbReference type="RefSeq" id="WP_312861406.1">
    <property type="nucleotide sequence ID" value="NZ_VWNA01000001.1"/>
</dbReference>
<evidence type="ECO:0000313" key="7">
    <source>
        <dbReference type="Proteomes" id="UP000332515"/>
    </source>
</evidence>
<keyword evidence="3 6" id="KW-0378">Hydrolase</keyword>
<dbReference type="EMBL" id="VWNA01000001">
    <property type="protein sequence ID" value="MQT11376.1"/>
    <property type="molecule type" value="Genomic_DNA"/>
</dbReference>
<dbReference type="PANTHER" id="PTHR45953:SF1">
    <property type="entry name" value="IDURONATE 2-SULFATASE"/>
    <property type="match status" value="1"/>
</dbReference>
<sequence length="507" mass="56250">MPAAKPNILVIMADQMAPAFLPAYGHPVVKAPNIAALARDGVVFDAAYCNSPLCSPSRAVFMSGRLPSKTAAYDNAAEFRSDIPTFAHYLRKAGYRTVLSGKMHFCGPDQLHGFEERLTTDIYPADFGWTPDWSAPEARPSWYHNMSSVTDAGLCVRTNQLDFDDEVVFAATRSLYDHVRSPDRRPFAMVVSLTHPHDPFAIPEDWWNLYREDEIDLPVVGAGDVAMTPHEARLHRVCDMANAEVTEAHVRNARRAYYGAISYVDDNVGKLMRVLRETGLADDTVVMITSDHGEMLGERGFWYKMSFFEGASRVPLIVHAPGRYTPKRVAAAVSLVDLAPTFLDIATDGAPPPLATPIEGRSLRPHLLGSGGHDEAIGEYLAEGAIAPILMIRRGALKFVHSPADPDQLYDLSADPHERTNLASDPAYAPIVAAYRAEIAERWDLEAIDRAVRESQQRRHLVAGSLSIGTPAPWDYQPPRDASREYIRNHMDLDDLEARARFPRVRP</sequence>
<name>A0A6A7XYK5_9HYPH</name>
<proteinExistence type="inferred from homology"/>
<dbReference type="Proteomes" id="UP000332515">
    <property type="component" value="Unassembled WGS sequence"/>
</dbReference>
<protein>
    <submittedName>
        <fullName evidence="6">Choline-sulfatase</fullName>
        <ecNumber evidence="6">3.1.6.6</ecNumber>
    </submittedName>
</protein>
<comment type="caution">
    <text evidence="6">The sequence shown here is derived from an EMBL/GenBank/DDBJ whole genome shotgun (WGS) entry which is preliminary data.</text>
</comment>
<dbReference type="InterPro" id="IPR024607">
    <property type="entry name" value="Sulfatase_CS"/>
</dbReference>
<evidence type="ECO:0000256" key="1">
    <source>
        <dbReference type="ARBA" id="ARBA00008779"/>
    </source>
</evidence>
<dbReference type="AlphaFoldDB" id="A0A6A7XYK5"/>
<evidence type="ECO:0000259" key="4">
    <source>
        <dbReference type="Pfam" id="PF00884"/>
    </source>
</evidence>
<dbReference type="InterPro" id="IPR000917">
    <property type="entry name" value="Sulfatase_N"/>
</dbReference>
<evidence type="ECO:0000313" key="6">
    <source>
        <dbReference type="EMBL" id="MQT11376.1"/>
    </source>
</evidence>
<evidence type="ECO:0000256" key="2">
    <source>
        <dbReference type="ARBA" id="ARBA00022723"/>
    </source>
</evidence>
<evidence type="ECO:0000259" key="5">
    <source>
        <dbReference type="Pfam" id="PF12411"/>
    </source>
</evidence>
<dbReference type="GO" id="GO:0047753">
    <property type="term" value="F:choline-sulfatase activity"/>
    <property type="evidence" value="ECO:0007669"/>
    <property type="project" value="UniProtKB-EC"/>
</dbReference>
<feature type="domain" description="Choline sulfatase enzyme C-terminal" evidence="5">
    <location>
        <begin position="451"/>
        <end position="502"/>
    </location>
</feature>
<accession>A0A6A7XYK5</accession>
<organism evidence="6 7">
    <name type="scientific">Segnochrobactrum spirostomi</name>
    <dbReference type="NCBI Taxonomy" id="2608987"/>
    <lineage>
        <taxon>Bacteria</taxon>
        <taxon>Pseudomonadati</taxon>
        <taxon>Pseudomonadota</taxon>
        <taxon>Alphaproteobacteria</taxon>
        <taxon>Hyphomicrobiales</taxon>
        <taxon>Segnochrobactraceae</taxon>
        <taxon>Segnochrobactrum</taxon>
    </lineage>
</organism>
<dbReference type="GO" id="GO:0005737">
    <property type="term" value="C:cytoplasm"/>
    <property type="evidence" value="ECO:0007669"/>
    <property type="project" value="TreeGrafter"/>
</dbReference>
<dbReference type="Pfam" id="PF00884">
    <property type="entry name" value="Sulfatase"/>
    <property type="match status" value="1"/>
</dbReference>
<comment type="similarity">
    <text evidence="1">Belongs to the sulfatase family.</text>
</comment>
<gene>
    <name evidence="6" type="primary">betC</name>
    <name evidence="6" type="ORF">F0357_01540</name>
</gene>
<evidence type="ECO:0000256" key="3">
    <source>
        <dbReference type="ARBA" id="ARBA00022801"/>
    </source>
</evidence>
<dbReference type="InterPro" id="IPR017850">
    <property type="entry name" value="Alkaline_phosphatase_core_sf"/>
</dbReference>
<dbReference type="InterPro" id="IPR025863">
    <property type="entry name" value="Choline_sulf_C_dom"/>
</dbReference>
<dbReference type="SUPFAM" id="SSF53649">
    <property type="entry name" value="Alkaline phosphatase-like"/>
    <property type="match status" value="1"/>
</dbReference>
<dbReference type="PANTHER" id="PTHR45953">
    <property type="entry name" value="IDURONATE 2-SULFATASE"/>
    <property type="match status" value="1"/>
</dbReference>
<dbReference type="EC" id="3.1.6.6" evidence="6"/>
<dbReference type="InterPro" id="IPR017785">
    <property type="entry name" value="Choline-sulfatase"/>
</dbReference>
<dbReference type="NCBIfam" id="TIGR03417">
    <property type="entry name" value="chol_sulfatase"/>
    <property type="match status" value="1"/>
</dbReference>
<dbReference type="CDD" id="cd16032">
    <property type="entry name" value="choline-sulfatase"/>
    <property type="match status" value="1"/>
</dbReference>